<keyword evidence="2" id="KW-1185">Reference proteome</keyword>
<organism evidence="1 2">
    <name type="scientific">Nonomuraea fuscirosea</name>
    <dbReference type="NCBI Taxonomy" id="1291556"/>
    <lineage>
        <taxon>Bacteria</taxon>
        <taxon>Bacillati</taxon>
        <taxon>Actinomycetota</taxon>
        <taxon>Actinomycetes</taxon>
        <taxon>Streptosporangiales</taxon>
        <taxon>Streptosporangiaceae</taxon>
        <taxon>Nonomuraea</taxon>
    </lineage>
</organism>
<reference evidence="1 2" key="1">
    <citation type="submission" date="2018-03" db="EMBL/GenBank/DDBJ databases">
        <title>Genomic Encyclopedia of Type Strains, Phase III (KMG-III): the genomes of soil and plant-associated and newly described type strains.</title>
        <authorList>
            <person name="Whitman W."/>
        </authorList>
    </citation>
    <scope>NUCLEOTIDE SEQUENCE [LARGE SCALE GENOMIC DNA]</scope>
    <source>
        <strain evidence="1 2">CGMCC 4.7104</strain>
    </source>
</reference>
<dbReference type="EMBL" id="PVNG01000013">
    <property type="protein sequence ID" value="PRX62230.1"/>
    <property type="molecule type" value="Genomic_DNA"/>
</dbReference>
<dbReference type="AlphaFoldDB" id="A0A2T0MU62"/>
<name>A0A2T0MU62_9ACTN</name>
<proteinExistence type="predicted"/>
<evidence type="ECO:0000313" key="1">
    <source>
        <dbReference type="EMBL" id="PRX62230.1"/>
    </source>
</evidence>
<dbReference type="Proteomes" id="UP000238312">
    <property type="component" value="Unassembled WGS sequence"/>
</dbReference>
<accession>A0A2T0MU62</accession>
<comment type="caution">
    <text evidence="1">The sequence shown here is derived from an EMBL/GenBank/DDBJ whole genome shotgun (WGS) entry which is preliminary data.</text>
</comment>
<protein>
    <submittedName>
        <fullName evidence="1">Uncharacterized protein</fullName>
    </submittedName>
</protein>
<gene>
    <name evidence="1" type="ORF">B0I32_113184</name>
</gene>
<sequence length="39" mass="4300">MGAVGRATARRPTGEITDGLVQIRECRRMSCSTAETYRV</sequence>
<evidence type="ECO:0000313" key="2">
    <source>
        <dbReference type="Proteomes" id="UP000238312"/>
    </source>
</evidence>